<reference evidence="5" key="1">
    <citation type="submission" date="2025-08" db="UniProtKB">
        <authorList>
            <consortium name="RefSeq"/>
        </authorList>
    </citation>
    <scope>IDENTIFICATION</scope>
</reference>
<evidence type="ECO:0000256" key="1">
    <source>
        <dbReference type="ARBA" id="ARBA00023157"/>
    </source>
</evidence>
<dbReference type="RefSeq" id="XP_022096039.1">
    <property type="nucleotide sequence ID" value="XM_022240347.1"/>
</dbReference>
<evidence type="ECO:0000313" key="4">
    <source>
        <dbReference type="Proteomes" id="UP000694845"/>
    </source>
</evidence>
<dbReference type="Proteomes" id="UP000694845">
    <property type="component" value="Unplaced"/>
</dbReference>
<keyword evidence="2" id="KW-1133">Transmembrane helix</keyword>
<dbReference type="SUPFAM" id="SSF56436">
    <property type="entry name" value="C-type lectin-like"/>
    <property type="match status" value="1"/>
</dbReference>
<gene>
    <name evidence="5" type="primary">LOC110982137</name>
</gene>
<feature type="transmembrane region" description="Helical" evidence="2">
    <location>
        <begin position="12"/>
        <end position="33"/>
    </location>
</feature>
<dbReference type="Gene3D" id="3.10.100.10">
    <property type="entry name" value="Mannose-Binding Protein A, subunit A"/>
    <property type="match status" value="1"/>
</dbReference>
<dbReference type="GeneID" id="110982137"/>
<feature type="domain" description="C-type lectin" evidence="3">
    <location>
        <begin position="58"/>
        <end position="174"/>
    </location>
</feature>
<name>A0A8B7YRY4_ACAPL</name>
<dbReference type="KEGG" id="aplc:110982137"/>
<dbReference type="InterPro" id="IPR018378">
    <property type="entry name" value="C-type_lectin_CS"/>
</dbReference>
<dbReference type="OrthoDB" id="441660at2759"/>
<organism evidence="4 5">
    <name type="scientific">Acanthaster planci</name>
    <name type="common">Crown-of-thorns starfish</name>
    <dbReference type="NCBI Taxonomy" id="133434"/>
    <lineage>
        <taxon>Eukaryota</taxon>
        <taxon>Metazoa</taxon>
        <taxon>Echinodermata</taxon>
        <taxon>Eleutherozoa</taxon>
        <taxon>Asterozoa</taxon>
        <taxon>Asteroidea</taxon>
        <taxon>Valvatacea</taxon>
        <taxon>Valvatida</taxon>
        <taxon>Acanthasteridae</taxon>
        <taxon>Acanthaster</taxon>
    </lineage>
</organism>
<dbReference type="PROSITE" id="PS50041">
    <property type="entry name" value="C_TYPE_LECTIN_2"/>
    <property type="match status" value="1"/>
</dbReference>
<keyword evidence="2" id="KW-0812">Transmembrane</keyword>
<dbReference type="InterPro" id="IPR001304">
    <property type="entry name" value="C-type_lectin-like"/>
</dbReference>
<dbReference type="SMART" id="SM00034">
    <property type="entry name" value="CLECT"/>
    <property type="match status" value="1"/>
</dbReference>
<accession>A0A8B7YRY4</accession>
<evidence type="ECO:0000313" key="5">
    <source>
        <dbReference type="RefSeq" id="XP_022096039.1"/>
    </source>
</evidence>
<keyword evidence="2" id="KW-0472">Membrane</keyword>
<keyword evidence="1" id="KW-1015">Disulfide bond</keyword>
<dbReference type="InterPro" id="IPR016186">
    <property type="entry name" value="C-type_lectin-like/link_sf"/>
</dbReference>
<keyword evidence="4" id="KW-1185">Reference proteome</keyword>
<evidence type="ECO:0000256" key="2">
    <source>
        <dbReference type="SAM" id="Phobius"/>
    </source>
</evidence>
<evidence type="ECO:0000259" key="3">
    <source>
        <dbReference type="PROSITE" id="PS50041"/>
    </source>
</evidence>
<dbReference type="InterPro" id="IPR016187">
    <property type="entry name" value="CTDL_fold"/>
</dbReference>
<dbReference type="PANTHER" id="PTHR22803">
    <property type="entry name" value="MANNOSE, PHOSPHOLIPASE, LECTIN RECEPTOR RELATED"/>
    <property type="match status" value="1"/>
</dbReference>
<dbReference type="Pfam" id="PF00059">
    <property type="entry name" value="Lectin_C"/>
    <property type="match status" value="1"/>
</dbReference>
<sequence length="189" mass="21741">MKRELASTYTSFVGIEMMVPKWFIFGLICLMTGCTGGNEMCKAAIGRRGACPPTWIKWGGKCYKAIMKKMTWFEAKDECVKMGSVLVVPQSDEETELLLRLMAPRFWINCDDLQEEGNWICHDGIDEVDYRNWDALSHQPDKYQGLNERCAEVYFPSGKWNDFTCDENLTAICKGQTSLYHRCASRLFQ</sequence>
<dbReference type="InterPro" id="IPR050111">
    <property type="entry name" value="C-type_lectin/snaclec_domain"/>
</dbReference>
<protein>
    <submittedName>
        <fullName evidence="5">Hepatic lectin-like</fullName>
    </submittedName>
</protein>
<proteinExistence type="predicted"/>
<dbReference type="CDD" id="cd00037">
    <property type="entry name" value="CLECT"/>
    <property type="match status" value="1"/>
</dbReference>
<dbReference type="PROSITE" id="PS51257">
    <property type="entry name" value="PROKAR_LIPOPROTEIN"/>
    <property type="match status" value="1"/>
</dbReference>
<dbReference type="PROSITE" id="PS00615">
    <property type="entry name" value="C_TYPE_LECTIN_1"/>
    <property type="match status" value="1"/>
</dbReference>
<dbReference type="AlphaFoldDB" id="A0A8B7YRY4"/>
<dbReference type="OMA" id="APRFWIN"/>